<evidence type="ECO:0000256" key="1">
    <source>
        <dbReference type="SAM" id="MobiDB-lite"/>
    </source>
</evidence>
<name>A0A2P8DUB3_9ACTN</name>
<dbReference type="InterPro" id="IPR028037">
    <property type="entry name" value="Antitoxin_Rv0909/MT0933"/>
</dbReference>
<comment type="caution">
    <text evidence="2">The sequence shown here is derived from an EMBL/GenBank/DDBJ whole genome shotgun (WGS) entry which is preliminary data.</text>
</comment>
<feature type="region of interest" description="Disordered" evidence="1">
    <location>
        <begin position="55"/>
        <end position="87"/>
    </location>
</feature>
<protein>
    <submittedName>
        <fullName evidence="2">Antitoxin protein of toxin-antitoxin system</fullName>
    </submittedName>
</protein>
<dbReference type="Pfam" id="PF14013">
    <property type="entry name" value="MT0933_antitox"/>
    <property type="match status" value="1"/>
</dbReference>
<keyword evidence="3" id="KW-1185">Reference proteome</keyword>
<dbReference type="AlphaFoldDB" id="A0A2P8DUB3"/>
<gene>
    <name evidence="2" type="ORF">CLV63_101288</name>
</gene>
<dbReference type="RefSeq" id="WP_106580994.1">
    <property type="nucleotide sequence ID" value="NZ_PYGA01000001.1"/>
</dbReference>
<feature type="compositionally biased region" description="Basic and acidic residues" evidence="1">
    <location>
        <begin position="60"/>
        <end position="69"/>
    </location>
</feature>
<evidence type="ECO:0000313" key="2">
    <source>
        <dbReference type="EMBL" id="PSL00810.1"/>
    </source>
</evidence>
<organism evidence="2 3">
    <name type="scientific">Murinocardiopsis flavida</name>
    <dbReference type="NCBI Taxonomy" id="645275"/>
    <lineage>
        <taxon>Bacteria</taxon>
        <taxon>Bacillati</taxon>
        <taxon>Actinomycetota</taxon>
        <taxon>Actinomycetes</taxon>
        <taxon>Streptosporangiales</taxon>
        <taxon>Nocardiopsidaceae</taxon>
        <taxon>Murinocardiopsis</taxon>
    </lineage>
</organism>
<accession>A0A2P8DUB3</accession>
<dbReference type="OrthoDB" id="5125103at2"/>
<sequence>MANWQRLLRQVLGFVRKNPDKANRHLRTAGETVKRRTGGKYDRHIDKATGMAAKYLGRQGGRDRRHDRGGYGGGPPKHRPDGYDDRR</sequence>
<feature type="compositionally biased region" description="Basic and acidic residues" evidence="1">
    <location>
        <begin position="78"/>
        <end position="87"/>
    </location>
</feature>
<evidence type="ECO:0000313" key="3">
    <source>
        <dbReference type="Proteomes" id="UP000240542"/>
    </source>
</evidence>
<proteinExistence type="predicted"/>
<reference evidence="2 3" key="1">
    <citation type="submission" date="2018-03" db="EMBL/GenBank/DDBJ databases">
        <title>Genomic Encyclopedia of Archaeal and Bacterial Type Strains, Phase II (KMG-II): from individual species to whole genera.</title>
        <authorList>
            <person name="Goeker M."/>
        </authorList>
    </citation>
    <scope>NUCLEOTIDE SEQUENCE [LARGE SCALE GENOMIC DNA]</scope>
    <source>
        <strain evidence="2 3">DSM 45312</strain>
    </source>
</reference>
<dbReference type="Proteomes" id="UP000240542">
    <property type="component" value="Unassembled WGS sequence"/>
</dbReference>
<dbReference type="EMBL" id="PYGA01000001">
    <property type="protein sequence ID" value="PSL00810.1"/>
    <property type="molecule type" value="Genomic_DNA"/>
</dbReference>